<dbReference type="AlphaFoldDB" id="A0A286A583"/>
<dbReference type="InterPro" id="IPR002559">
    <property type="entry name" value="Transposase_11"/>
</dbReference>
<reference evidence="8 9" key="1">
    <citation type="submission" date="2017-09" db="EMBL/GenBank/DDBJ databases">
        <authorList>
            <person name="Ehlers B."/>
            <person name="Leendertz F.H."/>
        </authorList>
    </citation>
    <scope>NUCLEOTIDE SEQUENCE [LARGE SCALE GENOMIC DNA]</scope>
    <source>
        <strain evidence="8 9">Nm42</strain>
    </source>
</reference>
<comment type="similarity">
    <text evidence="2">Belongs to the transposase 11 family.</text>
</comment>
<dbReference type="PANTHER" id="PTHR35604">
    <property type="entry name" value="TRANSPOSASE INSH FOR INSERTION SEQUENCE ELEMENT IS5A-RELATED"/>
    <property type="match status" value="1"/>
</dbReference>
<evidence type="ECO:0000256" key="3">
    <source>
        <dbReference type="ARBA" id="ARBA00022578"/>
    </source>
</evidence>
<evidence type="ECO:0000313" key="8">
    <source>
        <dbReference type="EMBL" id="SOD17072.1"/>
    </source>
</evidence>
<evidence type="ECO:0000256" key="1">
    <source>
        <dbReference type="ARBA" id="ARBA00003544"/>
    </source>
</evidence>
<evidence type="ECO:0000259" key="6">
    <source>
        <dbReference type="Pfam" id="PF01609"/>
    </source>
</evidence>
<organism evidence="8 9">
    <name type="scientific">Nitrosomonas ureae</name>
    <dbReference type="NCBI Taxonomy" id="44577"/>
    <lineage>
        <taxon>Bacteria</taxon>
        <taxon>Pseudomonadati</taxon>
        <taxon>Pseudomonadota</taxon>
        <taxon>Betaproteobacteria</taxon>
        <taxon>Nitrosomonadales</taxon>
        <taxon>Nitrosomonadaceae</taxon>
        <taxon>Nitrosomonas</taxon>
    </lineage>
</organism>
<protein>
    <submittedName>
        <fullName evidence="8">Transposase, IS5 family</fullName>
    </submittedName>
</protein>
<dbReference type="PANTHER" id="PTHR35604:SF2">
    <property type="entry name" value="TRANSPOSASE INSH FOR INSERTION SEQUENCE ELEMENT IS5A-RELATED"/>
    <property type="match status" value="1"/>
</dbReference>
<dbReference type="InterPro" id="IPR047959">
    <property type="entry name" value="Transpos_IS5"/>
</dbReference>
<feature type="domain" description="Transposase InsH N-terminal" evidence="7">
    <location>
        <begin position="12"/>
        <end position="109"/>
    </location>
</feature>
<dbReference type="Pfam" id="PF01609">
    <property type="entry name" value="DDE_Tnp_1"/>
    <property type="match status" value="1"/>
</dbReference>
<keyword evidence="5" id="KW-0233">DNA recombination</keyword>
<accession>A0A286A583</accession>
<dbReference type="GO" id="GO:0004803">
    <property type="term" value="F:transposase activity"/>
    <property type="evidence" value="ECO:0007669"/>
    <property type="project" value="InterPro"/>
</dbReference>
<evidence type="ECO:0000256" key="2">
    <source>
        <dbReference type="ARBA" id="ARBA00010075"/>
    </source>
</evidence>
<comment type="function">
    <text evidence="1">Involved in the transposition of the insertion sequence IS5.</text>
</comment>
<dbReference type="RefSeq" id="WP_097104141.1">
    <property type="nucleotide sequence ID" value="NZ_OCMU01000001.1"/>
</dbReference>
<feature type="domain" description="Transposase IS4-like" evidence="6">
    <location>
        <begin position="182"/>
        <end position="335"/>
    </location>
</feature>
<evidence type="ECO:0000259" key="7">
    <source>
        <dbReference type="Pfam" id="PF05598"/>
    </source>
</evidence>
<dbReference type="EMBL" id="OCMU01000001">
    <property type="protein sequence ID" value="SOD17072.1"/>
    <property type="molecule type" value="Genomic_DNA"/>
</dbReference>
<evidence type="ECO:0000256" key="4">
    <source>
        <dbReference type="ARBA" id="ARBA00023125"/>
    </source>
</evidence>
<dbReference type="GO" id="GO:0006313">
    <property type="term" value="P:DNA transposition"/>
    <property type="evidence" value="ECO:0007669"/>
    <property type="project" value="InterPro"/>
</dbReference>
<keyword evidence="3" id="KW-0815">Transposition</keyword>
<gene>
    <name evidence="8" type="ORF">SAMN06297164_0989</name>
</gene>
<dbReference type="Pfam" id="PF05598">
    <property type="entry name" value="DUF772"/>
    <property type="match status" value="1"/>
</dbReference>
<dbReference type="Proteomes" id="UP000219335">
    <property type="component" value="Unassembled WGS sequence"/>
</dbReference>
<dbReference type="InterPro" id="IPR008490">
    <property type="entry name" value="Transposase_InsH_N"/>
</dbReference>
<sequence length="351" mass="39534">MNMNFSELDVSRRTRKGNFLKQIDQLIDWAPIEKAIARHYAPASDAVGRPAYPGLLLFKMLLTGIWQGGLSDEAVEDMANSNLHVMRFLGLYLEDDVPDHSVLSRFRTRLTAAGAWDGLLTIINEQIQTHGIMVTQGCHVDASITHSQRKPKIKPSYEVVNDREDRDDEADAQAAMRVIEVTQPGVDTEARWVKKSGKSVFGYKQHTVVDDNGLVMAVETTAANCHDSKPLLTLLDKAGIEPGTRVHADKAYCSQKHRDALKSRGIKNGIQDKAVKNKPLTRRQLQRNSLITKVRYVVERTFGSQTRWFGSKVLRYCGNASAHAWHILQAMAYNLRRLPKLYVDLQMQAQT</sequence>
<evidence type="ECO:0000313" key="9">
    <source>
        <dbReference type="Proteomes" id="UP000219335"/>
    </source>
</evidence>
<evidence type="ECO:0000256" key="5">
    <source>
        <dbReference type="ARBA" id="ARBA00023172"/>
    </source>
</evidence>
<dbReference type="NCBIfam" id="NF033581">
    <property type="entry name" value="transpos_IS5_4"/>
    <property type="match status" value="1"/>
</dbReference>
<proteinExistence type="inferred from homology"/>
<dbReference type="GO" id="GO:0003677">
    <property type="term" value="F:DNA binding"/>
    <property type="evidence" value="ECO:0007669"/>
    <property type="project" value="UniProtKB-KW"/>
</dbReference>
<keyword evidence="4" id="KW-0238">DNA-binding</keyword>
<name>A0A286A583_9PROT</name>